<protein>
    <submittedName>
        <fullName evidence="1">Tir chaperone protein (CesT) family protein</fullName>
    </submittedName>
</protein>
<dbReference type="RefSeq" id="WP_093519833.1">
    <property type="nucleotide sequence ID" value="NZ_FOSK01000006.1"/>
</dbReference>
<keyword evidence="2" id="KW-1185">Reference proteome</keyword>
<dbReference type="Gene3D" id="3.30.1460.10">
    <property type="match status" value="1"/>
</dbReference>
<evidence type="ECO:0000313" key="1">
    <source>
        <dbReference type="EMBL" id="SFK52618.1"/>
    </source>
</evidence>
<gene>
    <name evidence="1" type="ORF">SAMN04488518_10647</name>
</gene>
<dbReference type="Pfam" id="PF05932">
    <property type="entry name" value="CesT"/>
    <property type="match status" value="1"/>
</dbReference>
<evidence type="ECO:0000313" key="2">
    <source>
        <dbReference type="Proteomes" id="UP000199598"/>
    </source>
</evidence>
<dbReference type="EMBL" id="FOSK01000006">
    <property type="protein sequence ID" value="SFK52618.1"/>
    <property type="molecule type" value="Genomic_DNA"/>
</dbReference>
<proteinExistence type="predicted"/>
<dbReference type="SUPFAM" id="SSF69635">
    <property type="entry name" value="Type III secretory system chaperone-like"/>
    <property type="match status" value="1"/>
</dbReference>
<comment type="caution">
    <text evidence="1">The sequence shown here is derived from an EMBL/GenBank/DDBJ whole genome shotgun (WGS) entry which is preliminary data.</text>
</comment>
<reference evidence="1 2" key="1">
    <citation type="submission" date="2016-10" db="EMBL/GenBank/DDBJ databases">
        <authorList>
            <person name="Varghese N."/>
            <person name="Submissions S."/>
        </authorList>
    </citation>
    <scope>NUCLEOTIDE SEQUENCE [LARGE SCALE GENOMIC DNA]</scope>
    <source>
        <strain evidence="1 2">DSM 16392</strain>
    </source>
</reference>
<name>A0A1I4A886_9HYPH</name>
<dbReference type="InterPro" id="IPR010261">
    <property type="entry name" value="Tir_chaperone"/>
</dbReference>
<dbReference type="Proteomes" id="UP000199598">
    <property type="component" value="Unassembled WGS sequence"/>
</dbReference>
<organism evidence="1 2">
    <name type="scientific">Pseudovibrio ascidiaceicola</name>
    <dbReference type="NCBI Taxonomy" id="285279"/>
    <lineage>
        <taxon>Bacteria</taxon>
        <taxon>Pseudomonadati</taxon>
        <taxon>Pseudomonadota</taxon>
        <taxon>Alphaproteobacteria</taxon>
        <taxon>Hyphomicrobiales</taxon>
        <taxon>Stappiaceae</taxon>
        <taxon>Pseudovibrio</taxon>
    </lineage>
</organism>
<accession>A0A1I4A886</accession>
<sequence length="159" mass="17771">MTDLVNALLIELGNRIGFDNFSLNEDGQIFLGLDHDLAMSIVWRDESQTLLFNAVISKRDTNSPQVLEALMQANCVFADSHAMAFNISPKASCVNLSMVVTISDRSSFALHNKLDMFIRTAASWHERLKNPESLSPNWDNPNHITPCQTDNFADFGARV</sequence>